<proteinExistence type="predicted"/>
<dbReference type="EMBL" id="GL883098">
    <property type="protein sequence ID" value="EGG09283.1"/>
    <property type="molecule type" value="Genomic_DNA"/>
</dbReference>
<name>F4REE8_MELLP</name>
<evidence type="ECO:0000313" key="2">
    <source>
        <dbReference type="Proteomes" id="UP000001072"/>
    </source>
</evidence>
<reference evidence="2" key="1">
    <citation type="journal article" date="2011" name="Proc. Natl. Acad. Sci. U.S.A.">
        <title>Obligate biotrophy features unraveled by the genomic analysis of rust fungi.</title>
        <authorList>
            <person name="Duplessis S."/>
            <person name="Cuomo C.A."/>
            <person name="Lin Y.-C."/>
            <person name="Aerts A."/>
            <person name="Tisserant E."/>
            <person name="Veneault-Fourrey C."/>
            <person name="Joly D.L."/>
            <person name="Hacquard S."/>
            <person name="Amselem J."/>
            <person name="Cantarel B.L."/>
            <person name="Chiu R."/>
            <person name="Coutinho P.M."/>
            <person name="Feau N."/>
            <person name="Field M."/>
            <person name="Frey P."/>
            <person name="Gelhaye E."/>
            <person name="Goldberg J."/>
            <person name="Grabherr M.G."/>
            <person name="Kodira C.D."/>
            <person name="Kohler A."/>
            <person name="Kuees U."/>
            <person name="Lindquist E.A."/>
            <person name="Lucas S.M."/>
            <person name="Mago R."/>
            <person name="Mauceli E."/>
            <person name="Morin E."/>
            <person name="Murat C."/>
            <person name="Pangilinan J.L."/>
            <person name="Park R."/>
            <person name="Pearson M."/>
            <person name="Quesneville H."/>
            <person name="Rouhier N."/>
            <person name="Sakthikumar S."/>
            <person name="Salamov A.A."/>
            <person name="Schmutz J."/>
            <person name="Selles B."/>
            <person name="Shapiro H."/>
            <person name="Tanguay P."/>
            <person name="Tuskan G.A."/>
            <person name="Henrissat B."/>
            <person name="Van de Peer Y."/>
            <person name="Rouze P."/>
            <person name="Ellis J.G."/>
            <person name="Dodds P.N."/>
            <person name="Schein J.E."/>
            <person name="Zhong S."/>
            <person name="Hamelin R.C."/>
            <person name="Grigoriev I.V."/>
            <person name="Szabo L.J."/>
            <person name="Martin F."/>
        </authorList>
    </citation>
    <scope>NUCLEOTIDE SEQUENCE [LARGE SCALE GENOMIC DNA]</scope>
    <source>
        <strain evidence="2">98AG31 / pathotype 3-4-7</strain>
    </source>
</reference>
<dbReference type="OrthoDB" id="3366674at2759"/>
<dbReference type="Proteomes" id="UP000001072">
    <property type="component" value="Unassembled WGS sequence"/>
</dbReference>
<protein>
    <submittedName>
        <fullName evidence="1">Uncharacterized protein</fullName>
    </submittedName>
</protein>
<dbReference type="GeneID" id="18928972"/>
<dbReference type="KEGG" id="mlr:MELLADRAFT_55431"/>
<organism evidence="2">
    <name type="scientific">Melampsora larici-populina (strain 98AG31 / pathotype 3-4-7)</name>
    <name type="common">Poplar leaf rust fungus</name>
    <dbReference type="NCBI Taxonomy" id="747676"/>
    <lineage>
        <taxon>Eukaryota</taxon>
        <taxon>Fungi</taxon>
        <taxon>Dikarya</taxon>
        <taxon>Basidiomycota</taxon>
        <taxon>Pucciniomycotina</taxon>
        <taxon>Pucciniomycetes</taxon>
        <taxon>Pucciniales</taxon>
        <taxon>Melampsoraceae</taxon>
        <taxon>Melampsora</taxon>
    </lineage>
</organism>
<gene>
    <name evidence="1" type="ORF">MELLADRAFT_55431</name>
</gene>
<dbReference type="RefSeq" id="XP_007407643.1">
    <property type="nucleotide sequence ID" value="XM_007407581.1"/>
</dbReference>
<dbReference type="InParanoid" id="F4REE8"/>
<dbReference type="VEuPathDB" id="FungiDB:MELLADRAFT_55431"/>
<keyword evidence="2" id="KW-1185">Reference proteome</keyword>
<sequence length="82" mass="8948">MTSFFKSSISSTESAVESTAQAITAAKPSVHAQAVSMIYKSELTRPQCFSAIKLFTNQPVMAETYLSTPAEVRDEWVLSVIT</sequence>
<accession>F4REE8</accession>
<dbReference type="HOGENOM" id="CLU_2564655_0_0_1"/>
<dbReference type="AlphaFoldDB" id="F4REE8"/>
<evidence type="ECO:0000313" key="1">
    <source>
        <dbReference type="EMBL" id="EGG09283.1"/>
    </source>
</evidence>
<feature type="non-terminal residue" evidence="1">
    <location>
        <position position="82"/>
    </location>
</feature>